<dbReference type="OrthoDB" id="9778341at2"/>
<evidence type="ECO:0000256" key="9">
    <source>
        <dbReference type="SAM" id="Phobius"/>
    </source>
</evidence>
<feature type="domain" description="Peptidase S54 GlpG peptidase N-terminal" evidence="11">
    <location>
        <begin position="1"/>
        <end position="84"/>
    </location>
</feature>
<feature type="transmembrane region" description="Helical" evidence="9">
    <location>
        <begin position="94"/>
        <end position="115"/>
    </location>
</feature>
<dbReference type="AlphaFoldDB" id="A0A510XUR8"/>
<keyword evidence="8 9" id="KW-0472">Membrane</keyword>
<comment type="subcellular location">
    <subcellularLocation>
        <location evidence="1">Membrane</location>
        <topology evidence="1">Multi-pass membrane protein</topology>
    </subcellularLocation>
</comment>
<organism evidence="12 13">
    <name type="scientific">Pseudoalteromonas espejiana</name>
    <dbReference type="NCBI Taxonomy" id="28107"/>
    <lineage>
        <taxon>Bacteria</taxon>
        <taxon>Pseudomonadati</taxon>
        <taxon>Pseudomonadota</taxon>
        <taxon>Gammaproteobacteria</taxon>
        <taxon>Alteromonadales</taxon>
        <taxon>Pseudoalteromonadaceae</taxon>
        <taxon>Pseudoalteromonas</taxon>
    </lineage>
</organism>
<evidence type="ECO:0000256" key="6">
    <source>
        <dbReference type="ARBA" id="ARBA00022801"/>
    </source>
</evidence>
<protein>
    <submittedName>
        <fullName evidence="12">Rhomboid family intramembrane serine protease GlpG</fullName>
    </submittedName>
</protein>
<evidence type="ECO:0000259" key="11">
    <source>
        <dbReference type="Pfam" id="PF12122"/>
    </source>
</evidence>
<feature type="transmembrane region" description="Helical" evidence="9">
    <location>
        <begin position="226"/>
        <end position="243"/>
    </location>
</feature>
<comment type="similarity">
    <text evidence="2">Belongs to the peptidase S54 family.</text>
</comment>
<dbReference type="InterPro" id="IPR035952">
    <property type="entry name" value="Rhomboid-like_sf"/>
</dbReference>
<feature type="transmembrane region" description="Helical" evidence="9">
    <location>
        <begin position="195"/>
        <end position="214"/>
    </location>
</feature>
<reference evidence="12 13" key="1">
    <citation type="submission" date="2019-07" db="EMBL/GenBank/DDBJ databases">
        <title>Whole genome shotgun sequence of Pseudoalteromonas espejiana NBRC 102222.</title>
        <authorList>
            <person name="Hosoyama A."/>
            <person name="Uohara A."/>
            <person name="Ohji S."/>
            <person name="Ichikawa N."/>
        </authorList>
    </citation>
    <scope>NUCLEOTIDE SEQUENCE [LARGE SCALE GENOMIC DNA]</scope>
    <source>
        <strain evidence="12 13">NBRC 102222</strain>
    </source>
</reference>
<dbReference type="InterPro" id="IPR022764">
    <property type="entry name" value="Peptidase_S54_rhomboid_dom"/>
</dbReference>
<proteinExistence type="inferred from homology"/>
<dbReference type="Gene3D" id="3.30.70.2350">
    <property type="match status" value="1"/>
</dbReference>
<keyword evidence="5 9" id="KW-0812">Transmembrane</keyword>
<evidence type="ECO:0000256" key="2">
    <source>
        <dbReference type="ARBA" id="ARBA00009045"/>
    </source>
</evidence>
<keyword evidence="3" id="KW-1003">Cell membrane</keyword>
<dbReference type="EMBL" id="BJUM01000013">
    <property type="protein sequence ID" value="GEK54806.1"/>
    <property type="molecule type" value="Genomic_DNA"/>
</dbReference>
<feature type="transmembrane region" description="Helical" evidence="9">
    <location>
        <begin position="249"/>
        <end position="268"/>
    </location>
</feature>
<evidence type="ECO:0000256" key="5">
    <source>
        <dbReference type="ARBA" id="ARBA00022692"/>
    </source>
</evidence>
<comment type="caution">
    <text evidence="12">The sequence shown here is derived from an EMBL/GenBank/DDBJ whole genome shotgun (WGS) entry which is preliminary data.</text>
</comment>
<accession>A0A510XUR8</accession>
<keyword evidence="4" id="KW-0997">Cell inner membrane</keyword>
<feature type="transmembrane region" description="Helical" evidence="9">
    <location>
        <begin position="135"/>
        <end position="157"/>
    </location>
</feature>
<evidence type="ECO:0000256" key="3">
    <source>
        <dbReference type="ARBA" id="ARBA00022475"/>
    </source>
</evidence>
<dbReference type="Gene3D" id="1.20.1540.10">
    <property type="entry name" value="Rhomboid-like"/>
    <property type="match status" value="1"/>
</dbReference>
<dbReference type="NCBIfam" id="TIGR04239">
    <property type="entry name" value="rhombo_GlpG"/>
    <property type="match status" value="1"/>
</dbReference>
<dbReference type="GO" id="GO:0016020">
    <property type="term" value="C:membrane"/>
    <property type="evidence" value="ECO:0007669"/>
    <property type="project" value="UniProtKB-SubCell"/>
</dbReference>
<feature type="transmembrane region" description="Helical" evidence="9">
    <location>
        <begin position="169"/>
        <end position="189"/>
    </location>
</feature>
<evidence type="ECO:0000313" key="12">
    <source>
        <dbReference type="EMBL" id="GEK54806.1"/>
    </source>
</evidence>
<dbReference type="PANTHER" id="PTHR43731">
    <property type="entry name" value="RHOMBOID PROTEASE"/>
    <property type="match status" value="1"/>
</dbReference>
<evidence type="ECO:0000256" key="7">
    <source>
        <dbReference type="ARBA" id="ARBA00022989"/>
    </source>
</evidence>
<gene>
    <name evidence="12" type="primary">glpG</name>
    <name evidence="12" type="ORF">PES01_16510</name>
</gene>
<dbReference type="InterPro" id="IPR022732">
    <property type="entry name" value="Peptidase_S54_GlpG_N"/>
</dbReference>
<dbReference type="InterPro" id="IPR023662">
    <property type="entry name" value="Rhomboid_protease_GlpG"/>
</dbReference>
<evidence type="ECO:0000256" key="8">
    <source>
        <dbReference type="ARBA" id="ARBA00023136"/>
    </source>
</evidence>
<dbReference type="InterPro" id="IPR038236">
    <property type="entry name" value="GlpG_N_sf"/>
</dbReference>
<keyword evidence="7 9" id="KW-1133">Transmembrane helix</keyword>
<dbReference type="SUPFAM" id="SSF144091">
    <property type="entry name" value="Rhomboid-like"/>
    <property type="match status" value="1"/>
</dbReference>
<evidence type="ECO:0000256" key="1">
    <source>
        <dbReference type="ARBA" id="ARBA00004141"/>
    </source>
</evidence>
<sequence>MIELGSLNNPRAAQGFIDYLKSQGLEGQLHSPDGSNVVISVNPEHFHQVQPLWAEFVQNPNHERYQQASWNVGSTQSGLTYQGQSLNLMARFKALSWLNQAVSIVSVVIYIAFLLGGFEQIYTALQFNPAQPLSWLTPSLVHFSAMHIVFNLIWWMSLGDNIEKQCGKLSLVGLFFVTALISNWAQFLIVGPNFGGLSGVVYGLLGFCWIHSYLNPKQPALVSTPIIGFMLVWLILGFADVLFVGMANWAHLGGLLSGMAYAFTANTFNANKTTR</sequence>
<feature type="domain" description="Peptidase S54 rhomboid" evidence="10">
    <location>
        <begin position="131"/>
        <end position="264"/>
    </location>
</feature>
<name>A0A510XUR8_9GAMM</name>
<dbReference type="Proteomes" id="UP000321419">
    <property type="component" value="Unassembled WGS sequence"/>
</dbReference>
<keyword evidence="12" id="KW-0645">Protease</keyword>
<keyword evidence="13" id="KW-1185">Reference proteome</keyword>
<dbReference type="PANTHER" id="PTHR43731:SF14">
    <property type="entry name" value="PRESENILIN-ASSOCIATED RHOMBOID-LIKE PROTEIN, MITOCHONDRIAL"/>
    <property type="match status" value="1"/>
</dbReference>
<keyword evidence="6" id="KW-0378">Hydrolase</keyword>
<dbReference type="Pfam" id="PF01694">
    <property type="entry name" value="Rhomboid"/>
    <property type="match status" value="1"/>
</dbReference>
<dbReference type="RefSeq" id="WP_089346915.1">
    <property type="nucleotide sequence ID" value="NZ_BJUM01000013.1"/>
</dbReference>
<dbReference type="Pfam" id="PF12122">
    <property type="entry name" value="Rhomboid_N"/>
    <property type="match status" value="1"/>
</dbReference>
<dbReference type="InterPro" id="IPR050925">
    <property type="entry name" value="Rhomboid_protease_S54"/>
</dbReference>
<evidence type="ECO:0000256" key="4">
    <source>
        <dbReference type="ARBA" id="ARBA00022519"/>
    </source>
</evidence>
<dbReference type="GO" id="GO:0006508">
    <property type="term" value="P:proteolysis"/>
    <property type="evidence" value="ECO:0007669"/>
    <property type="project" value="UniProtKB-KW"/>
</dbReference>
<evidence type="ECO:0000259" key="10">
    <source>
        <dbReference type="Pfam" id="PF01694"/>
    </source>
</evidence>
<evidence type="ECO:0000313" key="13">
    <source>
        <dbReference type="Proteomes" id="UP000321419"/>
    </source>
</evidence>
<dbReference type="GO" id="GO:0004252">
    <property type="term" value="F:serine-type endopeptidase activity"/>
    <property type="evidence" value="ECO:0007669"/>
    <property type="project" value="InterPro"/>
</dbReference>